<dbReference type="HAMAP" id="MF_00816">
    <property type="entry name" value="UPF0352"/>
    <property type="match status" value="1"/>
</dbReference>
<gene>
    <name evidence="2" type="ORF">CF386_00725</name>
</gene>
<evidence type="ECO:0000256" key="1">
    <source>
        <dbReference type="HAMAP-Rule" id="MF_00816"/>
    </source>
</evidence>
<dbReference type="Gene3D" id="1.10.3390.10">
    <property type="entry name" value="YejL-like"/>
    <property type="match status" value="1"/>
</dbReference>
<reference evidence="2 3" key="1">
    <citation type="journal article" date="2016" name="Int. J. Syst. Evol. Microbiol.">
        <title>Paraphotobacterium marinum gen. nov., sp. nov., a member of the family Vibrionaceae, isolated from surface seawater.</title>
        <authorList>
            <person name="Huang Z."/>
            <person name="Dong C."/>
            <person name="Shao Z."/>
        </authorList>
    </citation>
    <scope>NUCLEOTIDE SEQUENCE [LARGE SCALE GENOMIC DNA]</scope>
    <source>
        <strain evidence="2 3">NSCS20N07D</strain>
    </source>
</reference>
<name>A0A220VCL8_9GAMM</name>
<proteinExistence type="inferred from homology"/>
<evidence type="ECO:0000313" key="3">
    <source>
        <dbReference type="Proteomes" id="UP000242175"/>
    </source>
</evidence>
<dbReference type="OrthoDB" id="5771474at2"/>
<keyword evidence="3" id="KW-1185">Reference proteome</keyword>
<dbReference type="AlphaFoldDB" id="A0A220VCL8"/>
<dbReference type="InterPro" id="IPR009857">
    <property type="entry name" value="UPF0352"/>
</dbReference>
<dbReference type="EMBL" id="CP022355">
    <property type="protein sequence ID" value="ASK77713.1"/>
    <property type="molecule type" value="Genomic_DNA"/>
</dbReference>
<dbReference type="Pfam" id="PF07208">
    <property type="entry name" value="DUF1414"/>
    <property type="match status" value="1"/>
</dbReference>
<organism evidence="2 3">
    <name type="scientific">Paraphotobacterium marinum</name>
    <dbReference type="NCBI Taxonomy" id="1755811"/>
    <lineage>
        <taxon>Bacteria</taxon>
        <taxon>Pseudomonadati</taxon>
        <taxon>Pseudomonadota</taxon>
        <taxon>Gammaproteobacteria</taxon>
        <taxon>Vibrionales</taxon>
        <taxon>Vibrionaceae</taxon>
        <taxon>Paraphotobacterium</taxon>
    </lineage>
</organism>
<comment type="similarity">
    <text evidence="1">Belongs to the UPF0352 family.</text>
</comment>
<dbReference type="SUPFAM" id="SSF158651">
    <property type="entry name" value="YejL-like"/>
    <property type="match status" value="1"/>
</dbReference>
<accession>A0A220VCL8</accession>
<dbReference type="NCBIfam" id="NF010242">
    <property type="entry name" value="PRK13689.1"/>
    <property type="match status" value="1"/>
</dbReference>
<evidence type="ECO:0000313" key="2">
    <source>
        <dbReference type="EMBL" id="ASK77713.1"/>
    </source>
</evidence>
<dbReference type="Proteomes" id="UP000242175">
    <property type="component" value="Chromosome large"/>
</dbReference>
<sequence length="74" mass="8466">MPQKSKYQTNTVEKIMDDILSVLEKHNSPTDLSLMVLGNIITSLLDEYPYAQKEALTKSFSKALYQSIQEKNNE</sequence>
<dbReference type="RefSeq" id="WP_089072623.1">
    <property type="nucleotide sequence ID" value="NZ_CBCSAM010000007.1"/>
</dbReference>
<dbReference type="InterPro" id="IPR023202">
    <property type="entry name" value="YejL_sf"/>
</dbReference>
<protein>
    <recommendedName>
        <fullName evidence="1">UPF0352 protein CF386_00725</fullName>
    </recommendedName>
</protein>
<dbReference type="KEGG" id="pmai:CF386_00725"/>
<dbReference type="PIRSF" id="PIRSF006188">
    <property type="entry name" value="UCP006188"/>
    <property type="match status" value="1"/>
</dbReference>